<gene>
    <name evidence="1" type="ORF">Nican01_00131</name>
</gene>
<name>A0AAU6W1S5_9CAUD</name>
<accession>A0AAU6W1S5</accession>
<reference evidence="1" key="1">
    <citation type="journal article" date="2024" name="J. Gen. Virol.">
        <title>Novel phages of Pseudomonas syringae unveil numerous potential auxiliary metabolic genes.</title>
        <authorList>
            <person name="Feltin C."/>
            <person name="Garneau J.R."/>
            <person name="Morris C.E."/>
            <person name="Berard A."/>
            <person name="Torres-Barcelo C."/>
        </authorList>
    </citation>
    <scope>NUCLEOTIDE SEQUENCE</scope>
</reference>
<dbReference type="EMBL" id="PP179318">
    <property type="protein sequence ID" value="XAI70144.1"/>
    <property type="molecule type" value="Genomic_DNA"/>
</dbReference>
<sequence length="88" mass="10487">MPMTSDHHWESLSPVEKERQRVEMHKANIKGRFDHLKIEWTEEILEQAMKRDGGGITAYLRAIAEHQEKVREHGIRVSRQRNPEWGSW</sequence>
<evidence type="ECO:0000313" key="1">
    <source>
        <dbReference type="EMBL" id="XAI70144.1"/>
    </source>
</evidence>
<proteinExistence type="predicted"/>
<protein>
    <submittedName>
        <fullName evidence="1">Uncharacterized protein</fullName>
    </submittedName>
</protein>
<organism evidence="1">
    <name type="scientific">Pseudomonas phage Nican01</name>
    <dbReference type="NCBI Taxonomy" id="3138540"/>
    <lineage>
        <taxon>Viruses</taxon>
        <taxon>Duplodnaviria</taxon>
        <taxon>Heunggongvirae</taxon>
        <taxon>Uroviricota</taxon>
        <taxon>Caudoviricetes</taxon>
        <taxon>Nickievirus</taxon>
    </lineage>
</organism>